<sequence>MEHHPSRNIFVGNLPKWADDEWLLAEFRNFGPILASKVMKKGGTNNSYGFVQFIEASMASKAIEVMNGSPLDDAVLFVKSADHDKDAAFSPTSSTVEATNLPVSFSENDVKALFGRFGALLSASFFTQDSKDSAVVEFATIESAAAAKLVLHGIRLPNHPKPLIVKFADSSPKQKRRNRRRKPVHTDNGPKHFHSALCPMPAPVPQFTLASPTSEVGTSRNNACKLSQVLGSNMQPPDPFHDGRVQSSADWATGAGGPLAGEGLPNRRPPALDLSEELHIGVVGLPPRASPNRFAVFSSDDAPHSPASSVGDLHSDKSDRDDRALKCVGTEEPVAEYQLFAGFSHVRCQARCVPQKWG</sequence>
<evidence type="ECO:0000256" key="2">
    <source>
        <dbReference type="ARBA" id="ARBA00022884"/>
    </source>
</evidence>
<evidence type="ECO:0000313" key="6">
    <source>
        <dbReference type="EMBL" id="WMV69945.1"/>
    </source>
</evidence>
<keyword evidence="1" id="KW-0677">Repeat</keyword>
<dbReference type="CDD" id="cd00590">
    <property type="entry name" value="RRM_SF"/>
    <property type="match status" value="1"/>
</dbReference>
<dbReference type="InterPro" id="IPR000504">
    <property type="entry name" value="RRM_dom"/>
</dbReference>
<feature type="compositionally biased region" description="Basic residues" evidence="4">
    <location>
        <begin position="173"/>
        <end position="183"/>
    </location>
</feature>
<feature type="region of interest" description="Disordered" evidence="4">
    <location>
        <begin position="296"/>
        <end position="320"/>
    </location>
</feature>
<evidence type="ECO:0000256" key="3">
    <source>
        <dbReference type="PROSITE-ProRule" id="PRU00176"/>
    </source>
</evidence>
<reference evidence="6" key="1">
    <citation type="journal article" date="2023" name="Acta Biochim. Biophys. Sin.">
        <title>Transcriptomic and genomic identification of spliceosomal genes from Euglena gracilis.</title>
        <authorList>
            <person name="Gao P."/>
            <person name="Zhong Y."/>
            <person name="Sun C."/>
        </authorList>
    </citation>
    <scope>NUCLEOTIDE SEQUENCE</scope>
</reference>
<gene>
    <name evidence="6" type="primary">PABP1E</name>
</gene>
<accession>A0AA51UAM2</accession>
<dbReference type="InterPro" id="IPR035979">
    <property type="entry name" value="RBD_domain_sf"/>
</dbReference>
<feature type="domain" description="RRM" evidence="5">
    <location>
        <begin position="7"/>
        <end position="83"/>
    </location>
</feature>
<dbReference type="EMBL" id="OQ397613">
    <property type="protein sequence ID" value="WMV69945.1"/>
    <property type="molecule type" value="mRNA"/>
</dbReference>
<dbReference type="AlphaFoldDB" id="A0AA51UAM2"/>
<dbReference type="InterPro" id="IPR012677">
    <property type="entry name" value="Nucleotide-bd_a/b_plait_sf"/>
</dbReference>
<dbReference type="SMART" id="SM00360">
    <property type="entry name" value="RRM"/>
    <property type="match status" value="2"/>
</dbReference>
<organism evidence="6">
    <name type="scientific">Euglena gracilis</name>
    <dbReference type="NCBI Taxonomy" id="3039"/>
    <lineage>
        <taxon>Eukaryota</taxon>
        <taxon>Discoba</taxon>
        <taxon>Euglenozoa</taxon>
        <taxon>Euglenida</taxon>
        <taxon>Spirocuta</taxon>
        <taxon>Euglenophyceae</taxon>
        <taxon>Euglenales</taxon>
        <taxon>Euglenaceae</taxon>
        <taxon>Euglena</taxon>
    </lineage>
</organism>
<evidence type="ECO:0000259" key="5">
    <source>
        <dbReference type="PROSITE" id="PS50102"/>
    </source>
</evidence>
<dbReference type="SUPFAM" id="SSF54928">
    <property type="entry name" value="RNA-binding domain, RBD"/>
    <property type="match status" value="1"/>
</dbReference>
<protein>
    <submittedName>
        <fullName evidence="6">Polyadenylate-binding protein 1t</fullName>
    </submittedName>
</protein>
<feature type="domain" description="RRM" evidence="5">
    <location>
        <begin position="94"/>
        <end position="170"/>
    </location>
</feature>
<feature type="region of interest" description="Disordered" evidence="4">
    <location>
        <begin position="164"/>
        <end position="196"/>
    </location>
</feature>
<keyword evidence="2 3" id="KW-0694">RNA-binding</keyword>
<dbReference type="GO" id="GO:0003723">
    <property type="term" value="F:RNA binding"/>
    <property type="evidence" value="ECO:0007669"/>
    <property type="project" value="UniProtKB-UniRule"/>
</dbReference>
<proteinExistence type="evidence at transcript level"/>
<dbReference type="PANTHER" id="PTHR24012">
    <property type="entry name" value="RNA BINDING PROTEIN"/>
    <property type="match status" value="1"/>
</dbReference>
<feature type="compositionally biased region" description="Low complexity" evidence="4">
    <location>
        <begin position="298"/>
        <end position="309"/>
    </location>
</feature>
<dbReference type="PROSITE" id="PS50102">
    <property type="entry name" value="RRM"/>
    <property type="match status" value="2"/>
</dbReference>
<name>A0AA51UAM2_EUGGR</name>
<dbReference type="Pfam" id="PF00076">
    <property type="entry name" value="RRM_1"/>
    <property type="match status" value="2"/>
</dbReference>
<evidence type="ECO:0000256" key="1">
    <source>
        <dbReference type="ARBA" id="ARBA00022737"/>
    </source>
</evidence>
<evidence type="ECO:0000256" key="4">
    <source>
        <dbReference type="SAM" id="MobiDB-lite"/>
    </source>
</evidence>
<dbReference type="Gene3D" id="3.30.70.330">
    <property type="match status" value="2"/>
</dbReference>